<comment type="caution">
    <text evidence="3">The sequence shown here is derived from an EMBL/GenBank/DDBJ whole genome shotgun (WGS) entry which is preliminary data.</text>
</comment>
<dbReference type="InterPro" id="IPR000073">
    <property type="entry name" value="AB_hydrolase_1"/>
</dbReference>
<evidence type="ECO:0000313" key="4">
    <source>
        <dbReference type="Proteomes" id="UP001596222"/>
    </source>
</evidence>
<dbReference type="PANTHER" id="PTHR37017">
    <property type="entry name" value="AB HYDROLASE-1 DOMAIN-CONTAINING PROTEIN-RELATED"/>
    <property type="match status" value="1"/>
</dbReference>
<feature type="region of interest" description="Disordered" evidence="1">
    <location>
        <begin position="1"/>
        <end position="23"/>
    </location>
</feature>
<name>A0ABV9ZSZ5_9ACTN</name>
<dbReference type="InterPro" id="IPR052897">
    <property type="entry name" value="Sec-Metab_Biosynth_Hydrolase"/>
</dbReference>
<evidence type="ECO:0000256" key="1">
    <source>
        <dbReference type="SAM" id="MobiDB-lite"/>
    </source>
</evidence>
<protein>
    <submittedName>
        <fullName evidence="3">Alpha/beta fold hydrolase</fullName>
    </submittedName>
</protein>
<dbReference type="InterPro" id="IPR029058">
    <property type="entry name" value="AB_hydrolase_fold"/>
</dbReference>
<dbReference type="GO" id="GO:0016787">
    <property type="term" value="F:hydrolase activity"/>
    <property type="evidence" value="ECO:0007669"/>
    <property type="project" value="UniProtKB-KW"/>
</dbReference>
<dbReference type="Proteomes" id="UP001596222">
    <property type="component" value="Unassembled WGS sequence"/>
</dbReference>
<dbReference type="Pfam" id="PF12697">
    <property type="entry name" value="Abhydrolase_6"/>
    <property type="match status" value="1"/>
</dbReference>
<accession>A0ABV9ZSZ5</accession>
<organism evidence="3 4">
    <name type="scientific">Streptomyces aureoversilis</name>
    <dbReference type="NCBI Taxonomy" id="67277"/>
    <lineage>
        <taxon>Bacteria</taxon>
        <taxon>Bacillati</taxon>
        <taxon>Actinomycetota</taxon>
        <taxon>Actinomycetes</taxon>
        <taxon>Kitasatosporales</taxon>
        <taxon>Streptomycetaceae</taxon>
        <taxon>Streptomyces</taxon>
    </lineage>
</organism>
<keyword evidence="4" id="KW-1185">Reference proteome</keyword>
<gene>
    <name evidence="3" type="ORF">ACFPP6_02690</name>
</gene>
<dbReference type="PANTHER" id="PTHR37017:SF11">
    <property type="entry name" value="ESTERASE_LIPASE_THIOESTERASE DOMAIN-CONTAINING PROTEIN"/>
    <property type="match status" value="1"/>
</dbReference>
<evidence type="ECO:0000313" key="3">
    <source>
        <dbReference type="EMBL" id="MFC5143601.1"/>
    </source>
</evidence>
<proteinExistence type="predicted"/>
<dbReference type="SUPFAM" id="SSF53474">
    <property type="entry name" value="alpha/beta-Hydrolases"/>
    <property type="match status" value="1"/>
</dbReference>
<dbReference type="RefSeq" id="WP_382036655.1">
    <property type="nucleotide sequence ID" value="NZ_JBHSKJ010000001.1"/>
</dbReference>
<feature type="domain" description="AB hydrolase-1" evidence="2">
    <location>
        <begin position="65"/>
        <end position="329"/>
    </location>
</feature>
<sequence length="339" mass="35276">MPEPANASPPVGTSGDAPTGGVGRRRLLRRAGAVVAAAGAGAAAGSLLGAHAGREEGATSKQPTFLLVHGANSNAYAFAPLIAALTLEGHRALAVDLPGHGVQANFPPSYQAPQDPAAFATAPSPVLSGTTLEDNVRHVVGVVRRVARQGPVILVGHSMGGATITRVGNQVPDAIARLVYLSAFCCVRIRTILDCFLVPEGRTTLLPTIASVGDPERTGVLRNNWRSADPDFVAKAKAAFAAEYSDAAFRNALNTFEPDESASLIRDDARGHPATWGRIPRSYLRFTLDRSIPLALQNRMIKEADAATPGNRFDVHSLPAPHLGPADPAPLATVLAGLA</sequence>
<evidence type="ECO:0000259" key="2">
    <source>
        <dbReference type="Pfam" id="PF12697"/>
    </source>
</evidence>
<dbReference type="InterPro" id="IPR006311">
    <property type="entry name" value="TAT_signal"/>
</dbReference>
<reference evidence="4" key="1">
    <citation type="journal article" date="2019" name="Int. J. Syst. Evol. Microbiol.">
        <title>The Global Catalogue of Microorganisms (GCM) 10K type strain sequencing project: providing services to taxonomists for standard genome sequencing and annotation.</title>
        <authorList>
            <consortium name="The Broad Institute Genomics Platform"/>
            <consortium name="The Broad Institute Genome Sequencing Center for Infectious Disease"/>
            <person name="Wu L."/>
            <person name="Ma J."/>
        </authorList>
    </citation>
    <scope>NUCLEOTIDE SEQUENCE [LARGE SCALE GENOMIC DNA]</scope>
    <source>
        <strain evidence="4">CGMCC 4.1641</strain>
    </source>
</reference>
<dbReference type="EMBL" id="JBHSKJ010000001">
    <property type="protein sequence ID" value="MFC5143601.1"/>
    <property type="molecule type" value="Genomic_DNA"/>
</dbReference>
<keyword evidence="3" id="KW-0378">Hydrolase</keyword>
<dbReference type="PROSITE" id="PS51318">
    <property type="entry name" value="TAT"/>
    <property type="match status" value="1"/>
</dbReference>
<dbReference type="Gene3D" id="3.40.50.1820">
    <property type="entry name" value="alpha/beta hydrolase"/>
    <property type="match status" value="1"/>
</dbReference>